<dbReference type="EMBL" id="VFQX01000052">
    <property type="protein sequence ID" value="KAF0974355.1"/>
    <property type="molecule type" value="Genomic_DNA"/>
</dbReference>
<name>A0A6A5BL54_NAEFO</name>
<evidence type="ECO:0000256" key="2">
    <source>
        <dbReference type="SAM" id="MobiDB-lite"/>
    </source>
</evidence>
<dbReference type="GeneID" id="68113605"/>
<dbReference type="AlphaFoldDB" id="A0A6A5BL54"/>
<keyword evidence="4" id="KW-1185">Reference proteome</keyword>
<dbReference type="PANTHER" id="PTHR15323">
    <property type="entry name" value="D123 PROTEIN"/>
    <property type="match status" value="1"/>
</dbReference>
<dbReference type="VEuPathDB" id="AmoebaDB:NF0089500"/>
<sequence>MSSSNETPSHSNSLSSHKKFYDFRVEDWYSCCYSTTDKSAEPLTFTTDFLPLTIEQANAIIHLYELFHKYPRQLLPGDVGLKLPEQEESLQQYIKQAKMNAMKRFSSLTSVHAIVSDFYDWEPNTFNNNTNNNITDSTGNNRRDYSNWDPILKNQKIFTRHDASLIQQLGISLQQKFDELAKVSPYPRMDGFFVRASTRSPKDGCLRHRQAFMEQLKLELEKNARESGRDIKYNEPLTVVRAFNAKLCIQNAMQALDLLVNSERIYADLFRALLFIDEQLKKEPQKELPEQRLVVRLFKKMSRPEYEFRVFVKYIEILKQHQVVGITQYFKTCYLEDLNHHDGSLREQIQKGIQSLAQEVSTRLQTTENFVLDVSVEYEHVLSEDGKSSQFKVTKIWMIEINSFSKQASPCLFDWDEEETIKVLNGELPMQFRILTKPLTLKEGRRELAKDVSEMLEIINGKPPAEEEDHDDGDHPSKKNCLVQ</sequence>
<dbReference type="OMA" id="WMIEINS"/>
<organism evidence="3 4">
    <name type="scientific">Naegleria fowleri</name>
    <name type="common">Brain eating amoeba</name>
    <dbReference type="NCBI Taxonomy" id="5763"/>
    <lineage>
        <taxon>Eukaryota</taxon>
        <taxon>Discoba</taxon>
        <taxon>Heterolobosea</taxon>
        <taxon>Tetramitia</taxon>
        <taxon>Eutetramitia</taxon>
        <taxon>Vahlkampfiidae</taxon>
        <taxon>Naegleria</taxon>
    </lineage>
</organism>
<dbReference type="InterPro" id="IPR009772">
    <property type="entry name" value="CDC123"/>
</dbReference>
<dbReference type="RefSeq" id="XP_044559068.1">
    <property type="nucleotide sequence ID" value="XM_044710016.1"/>
</dbReference>
<dbReference type="OrthoDB" id="10256544at2759"/>
<evidence type="ECO:0000313" key="3">
    <source>
        <dbReference type="EMBL" id="KAF0974355.1"/>
    </source>
</evidence>
<reference evidence="3 4" key="1">
    <citation type="journal article" date="2019" name="Sci. Rep.">
        <title>Nanopore sequencing improves the draft genome of the human pathogenic amoeba Naegleria fowleri.</title>
        <authorList>
            <person name="Liechti N."/>
            <person name="Schurch N."/>
            <person name="Bruggmann R."/>
            <person name="Wittwer M."/>
        </authorList>
    </citation>
    <scope>NUCLEOTIDE SEQUENCE [LARGE SCALE GENOMIC DNA]</scope>
    <source>
        <strain evidence="3 4">ATCC 30894</strain>
    </source>
</reference>
<dbReference type="Pfam" id="PF07065">
    <property type="entry name" value="D123"/>
    <property type="match status" value="1"/>
</dbReference>
<dbReference type="GO" id="GO:0005737">
    <property type="term" value="C:cytoplasm"/>
    <property type="evidence" value="ECO:0007669"/>
    <property type="project" value="TreeGrafter"/>
</dbReference>
<proteinExistence type="inferred from homology"/>
<comment type="caution">
    <text evidence="3">The sequence shown here is derived from an EMBL/GenBank/DDBJ whole genome shotgun (WGS) entry which is preliminary data.</text>
</comment>
<dbReference type="PANTHER" id="PTHR15323:SF6">
    <property type="entry name" value="CELL DIVISION CYCLE PROTEIN 123 HOMOLOG"/>
    <property type="match status" value="1"/>
</dbReference>
<accession>A0A6A5BL54</accession>
<dbReference type="Proteomes" id="UP000444721">
    <property type="component" value="Unassembled WGS sequence"/>
</dbReference>
<comment type="similarity">
    <text evidence="1">Belongs to the CDC123 family.</text>
</comment>
<dbReference type="VEuPathDB" id="AmoebaDB:FDP41_006387"/>
<dbReference type="VEuPathDB" id="AmoebaDB:NfTy_090320"/>
<gene>
    <name evidence="3" type="ORF">FDP41_006387</name>
</gene>
<feature type="region of interest" description="Disordered" evidence="2">
    <location>
        <begin position="458"/>
        <end position="484"/>
    </location>
</feature>
<evidence type="ECO:0000313" key="4">
    <source>
        <dbReference type="Proteomes" id="UP000444721"/>
    </source>
</evidence>
<protein>
    <submittedName>
        <fullName evidence="3">Uncharacterized protein</fullName>
    </submittedName>
</protein>
<evidence type="ECO:0000256" key="1">
    <source>
        <dbReference type="ARBA" id="ARBA00011047"/>
    </source>
</evidence>